<comment type="caution">
    <text evidence="1">The sequence shown here is derived from an EMBL/GenBank/DDBJ whole genome shotgun (WGS) entry which is preliminary data.</text>
</comment>
<proteinExistence type="predicted"/>
<dbReference type="EMBL" id="JAMGSI010000001">
    <property type="protein sequence ID" value="MCL6656389.1"/>
    <property type="molecule type" value="Genomic_DNA"/>
</dbReference>
<dbReference type="GeneID" id="84022913"/>
<evidence type="ECO:0000313" key="2">
    <source>
        <dbReference type="Proteomes" id="UP001202031"/>
    </source>
</evidence>
<organism evidence="1 2">
    <name type="scientific">Akkermansia massiliensis</name>
    <dbReference type="NCBI Taxonomy" id="2927224"/>
    <lineage>
        <taxon>Bacteria</taxon>
        <taxon>Pseudomonadati</taxon>
        <taxon>Verrucomicrobiota</taxon>
        <taxon>Verrucomicrobiia</taxon>
        <taxon>Verrucomicrobiales</taxon>
        <taxon>Akkermansiaceae</taxon>
        <taxon>Akkermansia</taxon>
    </lineage>
</organism>
<reference evidence="1 2" key="1">
    <citation type="submission" date="2022-03" db="EMBL/GenBank/DDBJ databases">
        <title>Taxonomic description of new species and reclassification of some bacterial strains.</title>
        <authorList>
            <person name="Ndongo S."/>
        </authorList>
    </citation>
    <scope>NUCLEOTIDE SEQUENCE [LARGE SCALE GENOMIC DNA]</scope>
    <source>
        <strain evidence="1 2">Marseille-P6666</strain>
    </source>
</reference>
<gene>
    <name evidence="1" type="ORF">M8N44_03535</name>
</gene>
<accession>A0ABT0R5H8</accession>
<dbReference type="RefSeq" id="WP_046434984.1">
    <property type="nucleotide sequence ID" value="NZ_JAMGSI010000001.1"/>
</dbReference>
<evidence type="ECO:0000313" key="1">
    <source>
        <dbReference type="EMBL" id="MCL6656389.1"/>
    </source>
</evidence>
<dbReference type="Proteomes" id="UP001202031">
    <property type="component" value="Unassembled WGS sequence"/>
</dbReference>
<protein>
    <recommendedName>
        <fullName evidence="3">DUF2190 family protein</fullName>
    </recommendedName>
</protein>
<name>A0ABT0R5H8_9BACT</name>
<evidence type="ECO:0008006" key="3">
    <source>
        <dbReference type="Google" id="ProtNLM"/>
    </source>
</evidence>
<sequence length="146" mass="15588">MIVYDKPVLRRQYTEEASKQGHLHEGKFASINAAGEIALEDNDTMPHGVISEPDGQLRSMLGNRTGASIILWSSQSIVQAQLGTDPGTIKMNTPLKRNADGTVSASSETAGDLIVGYAVQDVATTKAGQLINVIMCKPYKVEAASE</sequence>
<keyword evidence="2" id="KW-1185">Reference proteome</keyword>